<comment type="caution">
    <text evidence="3">The sequence shown here is derived from an EMBL/GenBank/DDBJ whole genome shotgun (WGS) entry which is preliminary data.</text>
</comment>
<feature type="region of interest" description="Disordered" evidence="1">
    <location>
        <begin position="243"/>
        <end position="266"/>
    </location>
</feature>
<evidence type="ECO:0000256" key="1">
    <source>
        <dbReference type="SAM" id="MobiDB-lite"/>
    </source>
</evidence>
<dbReference type="Proteomes" id="UP001431209">
    <property type="component" value="Unassembled WGS sequence"/>
</dbReference>
<protein>
    <submittedName>
        <fullName evidence="3">IhfA</fullName>
    </submittedName>
</protein>
<sequence>MDIDLPDGVTVYLVNKYNKEHILRKKENVKTKDAKIPLASLIKEWSMREDSIIWCETEAKVGVDKKGYSDIAFSFMDEVKIKAEVTGLNQMKAAQDFMSKEKRVIKTANSHTADNTQYVIEGEPTRELHPNVERKNVLTSVLKSKDNVPVSMEVPVAKSVTTTGIKPLVFASSPSKPSIQVNHNTTTEIPPISSSPSNSRMIQIKPITKGTAQDGLKNIMGETPMISPRGSNPSPNVLKLSPRGNAGTSASVPIVPKSSKQNTGGDVYQELEQLAGLRDRGIITSQEFEEKKKQLLGL</sequence>
<gene>
    <name evidence="3" type="ORF">AKO1_007154</name>
</gene>
<name>A0AAW2YSG8_9EUKA</name>
<reference evidence="3 4" key="1">
    <citation type="submission" date="2024-03" db="EMBL/GenBank/DDBJ databases">
        <title>The Acrasis kona genome and developmental transcriptomes reveal deep origins of eukaryotic multicellular pathways.</title>
        <authorList>
            <person name="Sheikh S."/>
            <person name="Fu C.-J."/>
            <person name="Brown M.W."/>
            <person name="Baldauf S.L."/>
        </authorList>
    </citation>
    <scope>NUCLEOTIDE SEQUENCE [LARGE SCALE GENOMIC DNA]</scope>
    <source>
        <strain evidence="3 4">ATCC MYA-3509</strain>
    </source>
</reference>
<evidence type="ECO:0000313" key="3">
    <source>
        <dbReference type="EMBL" id="KAL0480347.1"/>
    </source>
</evidence>
<accession>A0AAW2YSG8</accession>
<dbReference type="Pfam" id="PF09851">
    <property type="entry name" value="SHOCT"/>
    <property type="match status" value="1"/>
</dbReference>
<proteinExistence type="predicted"/>
<keyword evidence="4" id="KW-1185">Reference proteome</keyword>
<dbReference type="EMBL" id="JAOPGA020000651">
    <property type="protein sequence ID" value="KAL0480347.1"/>
    <property type="molecule type" value="Genomic_DNA"/>
</dbReference>
<evidence type="ECO:0000313" key="4">
    <source>
        <dbReference type="Proteomes" id="UP001431209"/>
    </source>
</evidence>
<dbReference type="AlphaFoldDB" id="A0AAW2YSG8"/>
<organism evidence="3 4">
    <name type="scientific">Acrasis kona</name>
    <dbReference type="NCBI Taxonomy" id="1008807"/>
    <lineage>
        <taxon>Eukaryota</taxon>
        <taxon>Discoba</taxon>
        <taxon>Heterolobosea</taxon>
        <taxon>Tetramitia</taxon>
        <taxon>Eutetramitia</taxon>
        <taxon>Acrasidae</taxon>
        <taxon>Acrasis</taxon>
    </lineage>
</organism>
<evidence type="ECO:0000259" key="2">
    <source>
        <dbReference type="Pfam" id="PF09851"/>
    </source>
</evidence>
<feature type="domain" description="SHOCT" evidence="2">
    <location>
        <begin position="269"/>
        <end position="296"/>
    </location>
</feature>
<dbReference type="InterPro" id="IPR018649">
    <property type="entry name" value="SHOCT"/>
</dbReference>